<dbReference type="Gene3D" id="3.40.47.10">
    <property type="match status" value="1"/>
</dbReference>
<dbReference type="GO" id="GO:0005886">
    <property type="term" value="C:plasma membrane"/>
    <property type="evidence" value="ECO:0007669"/>
    <property type="project" value="TreeGrafter"/>
</dbReference>
<dbReference type="InterPro" id="IPR018201">
    <property type="entry name" value="Ketoacyl_synth_AS"/>
</dbReference>
<evidence type="ECO:0000259" key="5">
    <source>
        <dbReference type="PROSITE" id="PS52004"/>
    </source>
</evidence>
<dbReference type="GO" id="GO:0004315">
    <property type="term" value="F:3-oxoacyl-[acyl-carrier-protein] synthase activity"/>
    <property type="evidence" value="ECO:0007669"/>
    <property type="project" value="InterPro"/>
</dbReference>
<dbReference type="InterPro" id="IPR014030">
    <property type="entry name" value="Ketoacyl_synth_N"/>
</dbReference>
<dbReference type="SUPFAM" id="SSF56801">
    <property type="entry name" value="Acetyl-CoA synthetase-like"/>
    <property type="match status" value="1"/>
</dbReference>
<organism evidence="6 7">
    <name type="scientific">Virgibacillus salarius</name>
    <dbReference type="NCBI Taxonomy" id="447199"/>
    <lineage>
        <taxon>Bacteria</taxon>
        <taxon>Bacillati</taxon>
        <taxon>Bacillota</taxon>
        <taxon>Bacilli</taxon>
        <taxon>Bacillales</taxon>
        <taxon>Bacillaceae</taxon>
        <taxon>Virgibacillus</taxon>
    </lineage>
</organism>
<dbReference type="CDD" id="cd00833">
    <property type="entry name" value="PKS"/>
    <property type="match status" value="1"/>
</dbReference>
<dbReference type="SUPFAM" id="SSF53901">
    <property type="entry name" value="Thiolase-like"/>
    <property type="match status" value="1"/>
</dbReference>
<dbReference type="GO" id="GO:0005737">
    <property type="term" value="C:cytoplasm"/>
    <property type="evidence" value="ECO:0007669"/>
    <property type="project" value="TreeGrafter"/>
</dbReference>
<dbReference type="InterPro" id="IPR016039">
    <property type="entry name" value="Thiolase-like"/>
</dbReference>
<dbReference type="PROSITE" id="PS00012">
    <property type="entry name" value="PHOSPHOPANTETHEINE"/>
    <property type="match status" value="1"/>
</dbReference>
<feature type="domain" description="Carrier" evidence="4">
    <location>
        <begin position="573"/>
        <end position="648"/>
    </location>
</feature>
<dbReference type="Gene3D" id="1.10.1240.100">
    <property type="match status" value="1"/>
</dbReference>
<dbReference type="InterPro" id="IPR050091">
    <property type="entry name" value="PKS_NRPS_Biosynth_Enz"/>
</dbReference>
<gene>
    <name evidence="6" type="ORF">KCX74_13010</name>
</gene>
<keyword evidence="2" id="KW-0597">Phosphoprotein</keyword>
<dbReference type="Gene3D" id="3.30.300.30">
    <property type="match status" value="1"/>
</dbReference>
<dbReference type="PROSITE" id="PS00455">
    <property type="entry name" value="AMP_BINDING"/>
    <property type="match status" value="1"/>
</dbReference>
<evidence type="ECO:0000256" key="1">
    <source>
        <dbReference type="ARBA" id="ARBA00022450"/>
    </source>
</evidence>
<dbReference type="RefSeq" id="WP_166530564.1">
    <property type="nucleotide sequence ID" value="NZ_JAGSOT010000039.1"/>
</dbReference>
<dbReference type="Pfam" id="PF00501">
    <property type="entry name" value="AMP-binding"/>
    <property type="match status" value="1"/>
</dbReference>
<dbReference type="GO" id="GO:0006633">
    <property type="term" value="P:fatty acid biosynthetic process"/>
    <property type="evidence" value="ECO:0007669"/>
    <property type="project" value="InterPro"/>
</dbReference>
<dbReference type="PROSITE" id="PS00606">
    <property type="entry name" value="KS3_1"/>
    <property type="match status" value="1"/>
</dbReference>
<evidence type="ECO:0000259" key="4">
    <source>
        <dbReference type="PROSITE" id="PS50075"/>
    </source>
</evidence>
<keyword evidence="1" id="KW-0596">Phosphopantetheine</keyword>
<dbReference type="Pfam" id="PF02801">
    <property type="entry name" value="Ketoacyl-synt_C"/>
    <property type="match status" value="1"/>
</dbReference>
<proteinExistence type="predicted"/>
<name>A0A941DWX2_9BACI</name>
<dbReference type="SMART" id="SM00825">
    <property type="entry name" value="PKS_KS"/>
    <property type="match status" value="1"/>
</dbReference>
<evidence type="ECO:0000256" key="3">
    <source>
        <dbReference type="ARBA" id="ARBA00022679"/>
    </source>
</evidence>
<dbReference type="Proteomes" id="UP000675284">
    <property type="component" value="Unassembled WGS sequence"/>
</dbReference>
<dbReference type="InterPro" id="IPR020841">
    <property type="entry name" value="PKS_Beta-ketoAc_synthase_dom"/>
</dbReference>
<protein>
    <submittedName>
        <fullName evidence="6">AMP-binding protein</fullName>
    </submittedName>
</protein>
<dbReference type="InterPro" id="IPR006162">
    <property type="entry name" value="Ppantetheine_attach_site"/>
</dbReference>
<dbReference type="PANTHER" id="PTHR43775:SF37">
    <property type="entry name" value="SI:DKEY-61P9.11"/>
    <property type="match status" value="1"/>
</dbReference>
<dbReference type="Pfam" id="PF00109">
    <property type="entry name" value="ketoacyl-synt"/>
    <property type="match status" value="1"/>
</dbReference>
<evidence type="ECO:0000313" key="6">
    <source>
        <dbReference type="EMBL" id="MBR7796961.1"/>
    </source>
</evidence>
<dbReference type="PROSITE" id="PS50075">
    <property type="entry name" value="CARRIER"/>
    <property type="match status" value="1"/>
</dbReference>
<dbReference type="InterPro" id="IPR000873">
    <property type="entry name" value="AMP-dep_synth/lig_dom"/>
</dbReference>
<dbReference type="AlphaFoldDB" id="A0A941DWX2"/>
<accession>A0A941DWX2</accession>
<dbReference type="GO" id="GO:0071770">
    <property type="term" value="P:DIM/DIP cell wall layer assembly"/>
    <property type="evidence" value="ECO:0007669"/>
    <property type="project" value="TreeGrafter"/>
</dbReference>
<evidence type="ECO:0000313" key="7">
    <source>
        <dbReference type="Proteomes" id="UP000675284"/>
    </source>
</evidence>
<reference evidence="6" key="1">
    <citation type="submission" date="2021-04" db="EMBL/GenBank/DDBJ databases">
        <title>Isolation and polyphasic classification of algal microorganism.</title>
        <authorList>
            <person name="Wang S."/>
        </authorList>
    </citation>
    <scope>NUCLEOTIDE SEQUENCE</scope>
    <source>
        <strain evidence="6">720a</strain>
    </source>
</reference>
<dbReference type="InterPro" id="IPR036736">
    <property type="entry name" value="ACP-like_sf"/>
</dbReference>
<dbReference type="InterPro" id="IPR045851">
    <property type="entry name" value="AMP-bd_C_sf"/>
</dbReference>
<sequence>MSTLINVIRNKESETEKGISFVKKNGIEKFVSYHDLLDKSIKILGYIQSKGISYKDELVFQLNDNEDFVHSFWAGLLGGIIPVPLSTGKNDEHKLKFFKVWNQLNNPYLICDLEHYEVLEKYAKNNDIDLSALKNRVIDIRDVYHYEEDGQIYESNQDDIAFLQFSSGSTGEPKGVMLKHYNLLANMEGIINGTRMTSEDSLITWLPMSHDMGLIGCHLIPTLLNINQVNINTNDFIRRPRMWLEKASQHKSTLLFSPNFGYRYTLKYAKRVSEDVDLSNVRIIINGAEPISADLIQEFFSKMRKYGMKDTVMCPAYGLAEACLGVSAAYPEDGNVITWCIDRRAIKIGEEVVYLQNDTSNFAATFVDVGYPLTNTSIRITDNRQTVLDEDMLGAVEIKGKNVTSGYYNMEAKTNEALSADGWLNTGDIGFIKNGRLVIVGRYKDVLFVNGQNYFANDLERVIREVAGIPLSEAEVAVGGARNFKEQTEHIVAFIKFKKSDEEFIEIEKNIKRELNYRLGVQISHVIPLKQIPKTTSGKVQRFNLVRRFEEGKFQSIIKQIDEHKKKGERNSEDIDQIENGIVSICKMYISEVKIGLEDNFFEMGISSLQLTQVASELQQKYGDHIKVADFYANQTIKELADFIKNGKKQVNEKNSSRKNMNQAGDDIAIIGISLKASGAEEQDEYWEYIRNGGEGVRDFPENRKEDLTDYLLSVGYSENKMEYHRGAYLNNIDTFDYKYFNILPVEGVAMSPVQRMFLESTVKVVEDAGYHAGTLKGSNTGVYVGYMGDMEGFKYQQILQASKDIQTPTGYLSSNIAGRVSYMMNLKGPSLIVDTACSSSLVALNIACNDIKSGNCEQAIVGGIRIKTIPLKDGLRAGFESEDYRTKPFDSEGNGTGEGEGVISIMVKPLQRAIHDQDHIYAVLKGMAVNSDGTTLGLAAPNPAAQKEVIMKALRNAKVEPSSITYVEAQGTGTDIGDSIEFEALSSAYSSGHGESRFCSLGSVRGNIGHLYEASGLSSLVKCCLMLKNKKLPPLANFKKPNTNINLNDSPFYITITETDWLPRNGVRRCGIHNFGLSGTNSHVILEEYRGHEEQSLESNESHIFTLSAKNNTTLNQLVEKYIKFMENNKHLKLSNVCYTSNIGREHFEYRIAIVADSLDDLIKKLKHFECKTDLANHIYFGVHKRVKEATKTTKIDELTKENIIALRDSGNNIVANTTIDNRTGNLSRIAQLYIRGAAELHWEQLYSSQQTKKVSLPTYVFQKLKCWPSF</sequence>
<dbReference type="Pfam" id="PF00550">
    <property type="entry name" value="PP-binding"/>
    <property type="match status" value="1"/>
</dbReference>
<dbReference type="PROSITE" id="PS52004">
    <property type="entry name" value="KS3_2"/>
    <property type="match status" value="1"/>
</dbReference>
<dbReference type="Gene3D" id="1.10.1200.10">
    <property type="entry name" value="ACP-like"/>
    <property type="match status" value="1"/>
</dbReference>
<feature type="domain" description="Ketosynthase family 3 (KS3)" evidence="5">
    <location>
        <begin position="665"/>
        <end position="1089"/>
    </location>
</feature>
<dbReference type="EMBL" id="JAGSOT010000039">
    <property type="protein sequence ID" value="MBR7796961.1"/>
    <property type="molecule type" value="Genomic_DNA"/>
</dbReference>
<dbReference type="InterPro" id="IPR042099">
    <property type="entry name" value="ANL_N_sf"/>
</dbReference>
<evidence type="ECO:0000256" key="2">
    <source>
        <dbReference type="ARBA" id="ARBA00022553"/>
    </source>
</evidence>
<dbReference type="SUPFAM" id="SSF47336">
    <property type="entry name" value="ACP-like"/>
    <property type="match status" value="1"/>
</dbReference>
<dbReference type="InterPro" id="IPR020845">
    <property type="entry name" value="AMP-binding_CS"/>
</dbReference>
<dbReference type="Pfam" id="PF22621">
    <property type="entry name" value="CurL-like_PKS_C"/>
    <property type="match status" value="1"/>
</dbReference>
<dbReference type="Gene3D" id="3.40.50.12780">
    <property type="entry name" value="N-terminal domain of ligase-like"/>
    <property type="match status" value="1"/>
</dbReference>
<dbReference type="InterPro" id="IPR009081">
    <property type="entry name" value="PP-bd_ACP"/>
</dbReference>
<comment type="caution">
    <text evidence="6">The sequence shown here is derived from an EMBL/GenBank/DDBJ whole genome shotgun (WGS) entry which is preliminary data.</text>
</comment>
<dbReference type="InterPro" id="IPR014031">
    <property type="entry name" value="Ketoacyl_synth_C"/>
</dbReference>
<dbReference type="GO" id="GO:0004312">
    <property type="term" value="F:fatty acid synthase activity"/>
    <property type="evidence" value="ECO:0007669"/>
    <property type="project" value="TreeGrafter"/>
</dbReference>
<dbReference type="PANTHER" id="PTHR43775">
    <property type="entry name" value="FATTY ACID SYNTHASE"/>
    <property type="match status" value="1"/>
</dbReference>
<keyword evidence="7" id="KW-1185">Reference proteome</keyword>
<keyword evidence="3" id="KW-0808">Transferase</keyword>